<accession>A0A5J4V883</accession>
<reference evidence="1 2" key="1">
    <citation type="submission" date="2019-03" db="EMBL/GenBank/DDBJ databases">
        <title>Single cell metagenomics reveals metabolic interactions within the superorganism composed of flagellate Streblomastix strix and complex community of Bacteroidetes bacteria on its surface.</title>
        <authorList>
            <person name="Treitli S.C."/>
            <person name="Kolisko M."/>
            <person name="Husnik F."/>
            <person name="Keeling P."/>
            <person name="Hampl V."/>
        </authorList>
    </citation>
    <scope>NUCLEOTIDE SEQUENCE [LARGE SCALE GENOMIC DNA]</scope>
    <source>
        <strain evidence="1">ST1C</strain>
    </source>
</reference>
<sequence length="71" mass="8374">MVTSHQTFASECIFRTASESRRGSLNESISSDFSQSEYYEMESETGKEDEEEFIPTEFQLKMHMKYQKFLV</sequence>
<name>A0A5J4V883_9EUKA</name>
<dbReference type="AlphaFoldDB" id="A0A5J4V883"/>
<evidence type="ECO:0000313" key="1">
    <source>
        <dbReference type="EMBL" id="KAA6378694.1"/>
    </source>
</evidence>
<comment type="caution">
    <text evidence="1">The sequence shown here is derived from an EMBL/GenBank/DDBJ whole genome shotgun (WGS) entry which is preliminary data.</text>
</comment>
<protein>
    <submittedName>
        <fullName evidence="1">Uncharacterized protein</fullName>
    </submittedName>
</protein>
<gene>
    <name evidence="1" type="ORF">EZS28_025779</name>
</gene>
<organism evidence="1 2">
    <name type="scientific">Streblomastix strix</name>
    <dbReference type="NCBI Taxonomy" id="222440"/>
    <lineage>
        <taxon>Eukaryota</taxon>
        <taxon>Metamonada</taxon>
        <taxon>Preaxostyla</taxon>
        <taxon>Oxymonadida</taxon>
        <taxon>Streblomastigidae</taxon>
        <taxon>Streblomastix</taxon>
    </lineage>
</organism>
<dbReference type="EMBL" id="SNRW01008979">
    <property type="protein sequence ID" value="KAA6378694.1"/>
    <property type="molecule type" value="Genomic_DNA"/>
</dbReference>
<evidence type="ECO:0000313" key="2">
    <source>
        <dbReference type="Proteomes" id="UP000324800"/>
    </source>
</evidence>
<proteinExistence type="predicted"/>
<dbReference type="Proteomes" id="UP000324800">
    <property type="component" value="Unassembled WGS sequence"/>
</dbReference>